<keyword evidence="4" id="KW-0862">Zinc</keyword>
<dbReference type="SUPFAM" id="SSF53927">
    <property type="entry name" value="Cytidine deaminase-like"/>
    <property type="match status" value="1"/>
</dbReference>
<evidence type="ECO:0000313" key="6">
    <source>
        <dbReference type="EMBL" id="GHA37960.1"/>
    </source>
</evidence>
<keyword evidence="2" id="KW-0479">Metal-binding</keyword>
<dbReference type="PROSITE" id="PS00903">
    <property type="entry name" value="CYT_DCMP_DEAMINASES_1"/>
    <property type="match status" value="1"/>
</dbReference>
<comment type="caution">
    <text evidence="6">The sequence shown here is derived from an EMBL/GenBank/DDBJ whole genome shotgun (WGS) entry which is preliminary data.</text>
</comment>
<dbReference type="GO" id="GO:0004126">
    <property type="term" value="F:cytidine deaminase activity"/>
    <property type="evidence" value="ECO:0007669"/>
    <property type="project" value="UniProtKB-ARBA"/>
</dbReference>
<organism evidence="6 7">
    <name type="scientific">Devosia pacifica</name>
    <dbReference type="NCBI Taxonomy" id="1335967"/>
    <lineage>
        <taxon>Bacteria</taxon>
        <taxon>Pseudomonadati</taxon>
        <taxon>Pseudomonadota</taxon>
        <taxon>Alphaproteobacteria</taxon>
        <taxon>Hyphomicrobiales</taxon>
        <taxon>Devosiaceae</taxon>
        <taxon>Devosia</taxon>
    </lineage>
</organism>
<evidence type="ECO:0000256" key="4">
    <source>
        <dbReference type="ARBA" id="ARBA00022833"/>
    </source>
</evidence>
<dbReference type="EMBL" id="BMZE01000005">
    <property type="protein sequence ID" value="GHA37960.1"/>
    <property type="molecule type" value="Genomic_DNA"/>
</dbReference>
<gene>
    <name evidence="6" type="ORF">GCM10007989_37330</name>
</gene>
<dbReference type="GO" id="GO:0055086">
    <property type="term" value="P:nucleobase-containing small molecule metabolic process"/>
    <property type="evidence" value="ECO:0007669"/>
    <property type="project" value="UniProtKB-ARBA"/>
</dbReference>
<protein>
    <submittedName>
        <fullName evidence="6">Cytidine deaminase</fullName>
    </submittedName>
</protein>
<dbReference type="Gene3D" id="3.40.140.10">
    <property type="entry name" value="Cytidine Deaminase, domain 2"/>
    <property type="match status" value="1"/>
</dbReference>
<dbReference type="AlphaFoldDB" id="A0A918SEH0"/>
<dbReference type="Proteomes" id="UP000646579">
    <property type="component" value="Unassembled WGS sequence"/>
</dbReference>
<evidence type="ECO:0000313" key="7">
    <source>
        <dbReference type="Proteomes" id="UP000646579"/>
    </source>
</evidence>
<dbReference type="InterPro" id="IPR016192">
    <property type="entry name" value="APOBEC/CMP_deaminase_Zn-bd"/>
</dbReference>
<evidence type="ECO:0000256" key="2">
    <source>
        <dbReference type="ARBA" id="ARBA00022723"/>
    </source>
</evidence>
<dbReference type="GO" id="GO:0008270">
    <property type="term" value="F:zinc ion binding"/>
    <property type="evidence" value="ECO:0007669"/>
    <property type="project" value="InterPro"/>
</dbReference>
<evidence type="ECO:0000256" key="1">
    <source>
        <dbReference type="ARBA" id="ARBA00006576"/>
    </source>
</evidence>
<dbReference type="GO" id="GO:0072527">
    <property type="term" value="P:pyrimidine-containing compound metabolic process"/>
    <property type="evidence" value="ECO:0007669"/>
    <property type="project" value="UniProtKB-ARBA"/>
</dbReference>
<evidence type="ECO:0000259" key="5">
    <source>
        <dbReference type="Pfam" id="PF00383"/>
    </source>
</evidence>
<dbReference type="InterPro" id="IPR050202">
    <property type="entry name" value="Cyt/Deoxycyt_deaminase"/>
</dbReference>
<dbReference type="GO" id="GO:0042802">
    <property type="term" value="F:identical protein binding"/>
    <property type="evidence" value="ECO:0007669"/>
    <property type="project" value="UniProtKB-ARBA"/>
</dbReference>
<accession>A0A918SEH0</accession>
<dbReference type="Pfam" id="PF00383">
    <property type="entry name" value="dCMP_cyt_deam_1"/>
    <property type="match status" value="1"/>
</dbReference>
<reference evidence="6" key="2">
    <citation type="submission" date="2020-09" db="EMBL/GenBank/DDBJ databases">
        <authorList>
            <person name="Sun Q."/>
            <person name="Kim S."/>
        </authorList>
    </citation>
    <scope>NUCLEOTIDE SEQUENCE</scope>
    <source>
        <strain evidence="6">KCTC 32437</strain>
    </source>
</reference>
<dbReference type="CDD" id="cd01283">
    <property type="entry name" value="cytidine_deaminase"/>
    <property type="match status" value="1"/>
</dbReference>
<dbReference type="InterPro" id="IPR002125">
    <property type="entry name" value="CMP_dCMP_dom"/>
</dbReference>
<dbReference type="RefSeq" id="WP_189427327.1">
    <property type="nucleotide sequence ID" value="NZ_BMZE01000005.1"/>
</dbReference>
<proteinExistence type="inferred from homology"/>
<comment type="similarity">
    <text evidence="1">Belongs to the cytidine and deoxycytidylate deaminase family.</text>
</comment>
<dbReference type="InterPro" id="IPR016193">
    <property type="entry name" value="Cytidine_deaminase-like"/>
</dbReference>
<evidence type="ECO:0000256" key="3">
    <source>
        <dbReference type="ARBA" id="ARBA00022801"/>
    </source>
</evidence>
<reference evidence="6" key="1">
    <citation type="journal article" date="2014" name="Int. J. Syst. Evol. Microbiol.">
        <title>Complete genome sequence of Corynebacterium casei LMG S-19264T (=DSM 44701T), isolated from a smear-ripened cheese.</title>
        <authorList>
            <consortium name="US DOE Joint Genome Institute (JGI-PGF)"/>
            <person name="Walter F."/>
            <person name="Albersmeier A."/>
            <person name="Kalinowski J."/>
            <person name="Ruckert C."/>
        </authorList>
    </citation>
    <scope>NUCLEOTIDE SEQUENCE</scope>
    <source>
        <strain evidence="6">KCTC 32437</strain>
    </source>
</reference>
<dbReference type="PANTHER" id="PTHR11644">
    <property type="entry name" value="CYTIDINE DEAMINASE"/>
    <property type="match status" value="1"/>
</dbReference>
<dbReference type="PANTHER" id="PTHR11644:SF2">
    <property type="entry name" value="CYTIDINE DEAMINASE"/>
    <property type="match status" value="1"/>
</dbReference>
<sequence>MVDSPNRSSAGHGQFGELIAQAAASLRPHYAGDRLCGDVASVVVASDGQRFCGVCVDTASWGLCAERSALAAMIATGTYSFTEIVAVCREATTGRLHVLPPCGICREFMQQIDARNLDARVVLGEGEAVLLRDLLPRNAWPDPLPEGY</sequence>
<dbReference type="GO" id="GO:0005829">
    <property type="term" value="C:cytosol"/>
    <property type="evidence" value="ECO:0007669"/>
    <property type="project" value="TreeGrafter"/>
</dbReference>
<keyword evidence="3" id="KW-0378">Hydrolase</keyword>
<feature type="domain" description="CMP/dCMP-type deaminase" evidence="5">
    <location>
        <begin position="37"/>
        <end position="116"/>
    </location>
</feature>
<name>A0A918SEH0_9HYPH</name>
<keyword evidence="7" id="KW-1185">Reference proteome</keyword>